<dbReference type="GO" id="GO:0007166">
    <property type="term" value="P:cell surface receptor signaling pathway"/>
    <property type="evidence" value="ECO:0007669"/>
    <property type="project" value="TreeGrafter"/>
</dbReference>
<evidence type="ECO:0000256" key="10">
    <source>
        <dbReference type="ARBA" id="ARBA00023319"/>
    </source>
</evidence>
<dbReference type="InterPro" id="IPR036179">
    <property type="entry name" value="Ig-like_dom_sf"/>
</dbReference>
<dbReference type="Pfam" id="PF08205">
    <property type="entry name" value="C2-set_2"/>
    <property type="match status" value="1"/>
</dbReference>
<evidence type="ECO:0000256" key="9">
    <source>
        <dbReference type="ARBA" id="ARBA00023180"/>
    </source>
</evidence>
<dbReference type="Gene3D" id="2.60.40.10">
    <property type="entry name" value="Immunoglobulins"/>
    <property type="match status" value="2"/>
</dbReference>
<dbReference type="GO" id="GO:0042130">
    <property type="term" value="P:negative regulation of T cell proliferation"/>
    <property type="evidence" value="ECO:0007669"/>
    <property type="project" value="TreeGrafter"/>
</dbReference>
<gene>
    <name evidence="14" type="ORF">AKAME5_001328400</name>
</gene>
<keyword evidence="5 11" id="KW-1133">Transmembrane helix</keyword>
<evidence type="ECO:0000256" key="5">
    <source>
        <dbReference type="ARBA" id="ARBA00022989"/>
    </source>
</evidence>
<dbReference type="GO" id="GO:0006955">
    <property type="term" value="P:immune response"/>
    <property type="evidence" value="ECO:0007669"/>
    <property type="project" value="TreeGrafter"/>
</dbReference>
<keyword evidence="3 11" id="KW-0812">Transmembrane</keyword>
<dbReference type="GO" id="GO:0071222">
    <property type="term" value="P:cellular response to lipopolysaccharide"/>
    <property type="evidence" value="ECO:0007669"/>
    <property type="project" value="TreeGrafter"/>
</dbReference>
<evidence type="ECO:0000259" key="13">
    <source>
        <dbReference type="PROSITE" id="PS50835"/>
    </source>
</evidence>
<dbReference type="PROSITE" id="PS50835">
    <property type="entry name" value="IG_LIKE"/>
    <property type="match status" value="1"/>
</dbReference>
<feature type="signal peptide" evidence="12">
    <location>
        <begin position="1"/>
        <end position="20"/>
    </location>
</feature>
<keyword evidence="2" id="KW-1003">Cell membrane</keyword>
<evidence type="ECO:0000256" key="12">
    <source>
        <dbReference type="SAM" id="SignalP"/>
    </source>
</evidence>
<evidence type="ECO:0000256" key="2">
    <source>
        <dbReference type="ARBA" id="ARBA00022475"/>
    </source>
</evidence>
<evidence type="ECO:0000256" key="8">
    <source>
        <dbReference type="ARBA" id="ARBA00023170"/>
    </source>
</evidence>
<keyword evidence="10" id="KW-0393">Immunoglobulin domain</keyword>
<comment type="subcellular location">
    <subcellularLocation>
        <location evidence="1">Cell membrane</location>
        <topology evidence="1">Single-pass type I membrane protein</topology>
    </subcellularLocation>
</comment>
<name>A0AAD3MXE0_LATJO</name>
<feature type="domain" description="Ig-like" evidence="13">
    <location>
        <begin position="125"/>
        <end position="227"/>
    </location>
</feature>
<keyword evidence="8" id="KW-0675">Receptor</keyword>
<keyword evidence="9" id="KW-0325">Glycoprotein</keyword>
<dbReference type="SUPFAM" id="SSF48726">
    <property type="entry name" value="Immunoglobulin"/>
    <property type="match status" value="1"/>
</dbReference>
<reference evidence="14" key="1">
    <citation type="submission" date="2022-08" db="EMBL/GenBank/DDBJ databases">
        <title>Genome sequencing of akame (Lates japonicus).</title>
        <authorList>
            <person name="Hashiguchi Y."/>
            <person name="Takahashi H."/>
        </authorList>
    </citation>
    <scope>NUCLEOTIDE SEQUENCE</scope>
    <source>
        <strain evidence="14">Kochi</strain>
    </source>
</reference>
<dbReference type="AlphaFoldDB" id="A0AAD3MXE0"/>
<evidence type="ECO:0000256" key="11">
    <source>
        <dbReference type="SAM" id="Phobius"/>
    </source>
</evidence>
<dbReference type="PANTHER" id="PTHR25466">
    <property type="entry name" value="T-LYMPHOCYTE ACTIVATION ANTIGEN"/>
    <property type="match status" value="1"/>
</dbReference>
<evidence type="ECO:0000256" key="6">
    <source>
        <dbReference type="ARBA" id="ARBA00023136"/>
    </source>
</evidence>
<sequence>MKQSAVSLVFLLLLFLPLSSENVIVNGTRGAPWLWPCQHTFTEPFQPNDSFIYWQSLNNTVLHAYVNGKEESKHQNQLFKNKTKIFPDQLPFGNFSLVIDPLTLNDNTSLEVIFVEEMNPKRLCPVTVYVAVPFQEPKIEINQKEMTATCSTKGGYPEPRVIWKSRDHLQGHERTLEPHEVRTIVISVEGKTYRISSTVSITGSSKVTCAVYNPTSNQTLSTTKDVTPPSGVRFHPAAVVVLFILALIVCFSVVLFLCYRSED</sequence>
<proteinExistence type="predicted"/>
<feature type="chain" id="PRO_5042070122" evidence="12">
    <location>
        <begin position="21"/>
        <end position="263"/>
    </location>
</feature>
<evidence type="ECO:0000256" key="7">
    <source>
        <dbReference type="ARBA" id="ARBA00023157"/>
    </source>
</evidence>
<keyword evidence="15" id="KW-1185">Reference proteome</keyword>
<keyword evidence="6 11" id="KW-0472">Membrane</keyword>
<feature type="transmembrane region" description="Helical" evidence="11">
    <location>
        <begin position="237"/>
        <end position="259"/>
    </location>
</feature>
<evidence type="ECO:0000313" key="14">
    <source>
        <dbReference type="EMBL" id="GLD61477.1"/>
    </source>
</evidence>
<evidence type="ECO:0000313" key="15">
    <source>
        <dbReference type="Proteomes" id="UP001279410"/>
    </source>
</evidence>
<dbReference type="GO" id="GO:0009897">
    <property type="term" value="C:external side of plasma membrane"/>
    <property type="evidence" value="ECO:0007669"/>
    <property type="project" value="TreeGrafter"/>
</dbReference>
<comment type="caution">
    <text evidence="14">The sequence shown here is derived from an EMBL/GenBank/DDBJ whole genome shotgun (WGS) entry which is preliminary data.</text>
</comment>
<dbReference type="InterPro" id="IPR013162">
    <property type="entry name" value="CD80_C2-set"/>
</dbReference>
<dbReference type="Proteomes" id="UP001279410">
    <property type="component" value="Unassembled WGS sequence"/>
</dbReference>
<organism evidence="14 15">
    <name type="scientific">Lates japonicus</name>
    <name type="common">Japanese lates</name>
    <dbReference type="NCBI Taxonomy" id="270547"/>
    <lineage>
        <taxon>Eukaryota</taxon>
        <taxon>Metazoa</taxon>
        <taxon>Chordata</taxon>
        <taxon>Craniata</taxon>
        <taxon>Vertebrata</taxon>
        <taxon>Euteleostomi</taxon>
        <taxon>Actinopterygii</taxon>
        <taxon>Neopterygii</taxon>
        <taxon>Teleostei</taxon>
        <taxon>Neoteleostei</taxon>
        <taxon>Acanthomorphata</taxon>
        <taxon>Carangaria</taxon>
        <taxon>Carangaria incertae sedis</taxon>
        <taxon>Centropomidae</taxon>
        <taxon>Lates</taxon>
    </lineage>
</organism>
<protein>
    <submittedName>
        <fullName evidence="14">CD276 antigen homolog</fullName>
    </submittedName>
</protein>
<dbReference type="GO" id="GO:0042102">
    <property type="term" value="P:positive regulation of T cell proliferation"/>
    <property type="evidence" value="ECO:0007669"/>
    <property type="project" value="TreeGrafter"/>
</dbReference>
<evidence type="ECO:0000256" key="3">
    <source>
        <dbReference type="ARBA" id="ARBA00022692"/>
    </source>
</evidence>
<evidence type="ECO:0000256" key="1">
    <source>
        <dbReference type="ARBA" id="ARBA00004251"/>
    </source>
</evidence>
<dbReference type="InterPro" id="IPR007110">
    <property type="entry name" value="Ig-like_dom"/>
</dbReference>
<dbReference type="GO" id="GO:0031295">
    <property type="term" value="P:T cell costimulation"/>
    <property type="evidence" value="ECO:0007669"/>
    <property type="project" value="TreeGrafter"/>
</dbReference>
<keyword evidence="4 12" id="KW-0732">Signal</keyword>
<dbReference type="InterPro" id="IPR051713">
    <property type="entry name" value="T-cell_Activation_Regulation"/>
</dbReference>
<keyword evidence="7" id="KW-1015">Disulfide bond</keyword>
<dbReference type="InterPro" id="IPR013783">
    <property type="entry name" value="Ig-like_fold"/>
</dbReference>
<dbReference type="EMBL" id="BRZM01000046">
    <property type="protein sequence ID" value="GLD61477.1"/>
    <property type="molecule type" value="Genomic_DNA"/>
</dbReference>
<evidence type="ECO:0000256" key="4">
    <source>
        <dbReference type="ARBA" id="ARBA00022729"/>
    </source>
</evidence>
<dbReference type="PANTHER" id="PTHR25466:SF14">
    <property type="entry name" value="BUTYROPHILIN SUBFAMILY 2 MEMBER A2-LIKE-RELATED"/>
    <property type="match status" value="1"/>
</dbReference>
<accession>A0AAD3MXE0</accession>